<proteinExistence type="predicted"/>
<reference evidence="3" key="1">
    <citation type="submission" date="2020-05" db="EMBL/GenBank/DDBJ databases">
        <authorList>
            <person name="Chiriac C."/>
            <person name="Salcher M."/>
            <person name="Ghai R."/>
            <person name="Kavagutti S V."/>
        </authorList>
    </citation>
    <scope>NUCLEOTIDE SEQUENCE</scope>
</reference>
<evidence type="ECO:0000256" key="1">
    <source>
        <dbReference type="SAM" id="MobiDB-lite"/>
    </source>
</evidence>
<dbReference type="EMBL" id="CAFBNF010000349">
    <property type="protein sequence ID" value="CAB4963802.1"/>
    <property type="molecule type" value="Genomic_DNA"/>
</dbReference>
<organism evidence="3">
    <name type="scientific">freshwater metagenome</name>
    <dbReference type="NCBI Taxonomy" id="449393"/>
    <lineage>
        <taxon>unclassified sequences</taxon>
        <taxon>metagenomes</taxon>
        <taxon>ecological metagenomes</taxon>
    </lineage>
</organism>
<accession>A0A6J7LA50</accession>
<feature type="transmembrane region" description="Helical" evidence="2">
    <location>
        <begin position="28"/>
        <end position="47"/>
    </location>
</feature>
<keyword evidence="2" id="KW-0812">Transmembrane</keyword>
<name>A0A6J7LA50_9ZZZZ</name>
<keyword evidence="2" id="KW-0472">Membrane</keyword>
<protein>
    <submittedName>
        <fullName evidence="3">Unannotated protein</fullName>
    </submittedName>
</protein>
<evidence type="ECO:0000313" key="3">
    <source>
        <dbReference type="EMBL" id="CAB4963802.1"/>
    </source>
</evidence>
<gene>
    <name evidence="3" type="ORF">UFOPK3773_02189</name>
</gene>
<keyword evidence="2" id="KW-1133">Transmembrane helix</keyword>
<feature type="region of interest" description="Disordered" evidence="1">
    <location>
        <begin position="1"/>
        <end position="23"/>
    </location>
</feature>
<evidence type="ECO:0000256" key="2">
    <source>
        <dbReference type="SAM" id="Phobius"/>
    </source>
</evidence>
<sequence>MTDAPNDTGMGSDVPATTTPSTRRTRRLTVIGALALVLVAGAVLVGAKASGARSGSLTQVPIGVKCVTPGLTNGVFPITVTFPSDGTKHTVLYYDGSDGGHYYPLGSTTSGTFTSSTSTDALYNTLIKVTWAPVNYDDTKYDSATCTRS</sequence>
<dbReference type="AlphaFoldDB" id="A0A6J7LA50"/>